<protein>
    <submittedName>
        <fullName evidence="3">NeuD/PglB/VioB family sugar acetyltransferase</fullName>
    </submittedName>
</protein>
<evidence type="ECO:0000313" key="3">
    <source>
        <dbReference type="EMBL" id="MEW7314339.1"/>
    </source>
</evidence>
<reference evidence="3 4" key="1">
    <citation type="submission" date="2024-07" db="EMBL/GenBank/DDBJ databases">
        <authorList>
            <person name="Wang L."/>
        </authorList>
    </citation>
    <scope>NUCLEOTIDE SEQUENCE [LARGE SCALE GENOMIC DNA]</scope>
    <source>
        <strain evidence="3 4">WL359</strain>
    </source>
</reference>
<gene>
    <name evidence="3" type="ORF">AB1E22_16835</name>
</gene>
<sequence length="192" mass="19989">MKKNLLIIGAGGHGRCIAELAALTGEFSQVNFLDDAWQPELAAESKIVGRTEHLAKYKHSFSHVFIGIGNNSVREKLHAQVLAQGMSLATLVHPTAFISPSAQIGRGTVVFAGVVIGPGSHVGDNVIINCNSTIDHDGFVDDFAHLGVGVQLAGSCHIGKSVFIQAGSCAGFGVVAEPYAVFAPGSTLKSRA</sequence>
<comment type="caution">
    <text evidence="3">The sequence shown here is derived from an EMBL/GenBank/DDBJ whole genome shotgun (WGS) entry which is preliminary data.</text>
</comment>
<dbReference type="SUPFAM" id="SSF51161">
    <property type="entry name" value="Trimeric LpxA-like enzymes"/>
    <property type="match status" value="1"/>
</dbReference>
<dbReference type="Gene3D" id="2.160.10.10">
    <property type="entry name" value="Hexapeptide repeat proteins"/>
    <property type="match status" value="1"/>
</dbReference>
<feature type="domain" description="PglD N-terminal" evidence="2">
    <location>
        <begin position="4"/>
        <end position="80"/>
    </location>
</feature>
<dbReference type="InterPro" id="IPR011004">
    <property type="entry name" value="Trimer_LpxA-like_sf"/>
</dbReference>
<comment type="similarity">
    <text evidence="1">Belongs to the transferase hexapeptide repeat family.</text>
</comment>
<evidence type="ECO:0000256" key="1">
    <source>
        <dbReference type="ARBA" id="ARBA00007274"/>
    </source>
</evidence>
<dbReference type="RefSeq" id="WP_367596374.1">
    <property type="nucleotide sequence ID" value="NZ_JBFMVT010000002.1"/>
</dbReference>
<evidence type="ECO:0000313" key="4">
    <source>
        <dbReference type="Proteomes" id="UP001555342"/>
    </source>
</evidence>
<dbReference type="InterPro" id="IPR020019">
    <property type="entry name" value="AcTrfase_PglD-like"/>
</dbReference>
<dbReference type="PANTHER" id="PTHR43300:SF7">
    <property type="entry name" value="UDP-N-ACETYLBACILLOSAMINE N-ACETYLTRANSFERASE"/>
    <property type="match status" value="1"/>
</dbReference>
<accession>A0ABV3NXR4</accession>
<organism evidence="3 4">
    <name type="scientific">Buttiauxella gaviniae</name>
    <dbReference type="NCBI Taxonomy" id="82990"/>
    <lineage>
        <taxon>Bacteria</taxon>
        <taxon>Pseudomonadati</taxon>
        <taxon>Pseudomonadota</taxon>
        <taxon>Gammaproteobacteria</taxon>
        <taxon>Enterobacterales</taxon>
        <taxon>Enterobacteriaceae</taxon>
        <taxon>Buttiauxella</taxon>
    </lineage>
</organism>
<dbReference type="Gene3D" id="3.40.50.20">
    <property type="match status" value="1"/>
</dbReference>
<dbReference type="EMBL" id="JBFMVT010000002">
    <property type="protein sequence ID" value="MEW7314339.1"/>
    <property type="molecule type" value="Genomic_DNA"/>
</dbReference>
<dbReference type="InterPro" id="IPR050179">
    <property type="entry name" value="Trans_hexapeptide_repeat"/>
</dbReference>
<dbReference type="Proteomes" id="UP001555342">
    <property type="component" value="Unassembled WGS sequence"/>
</dbReference>
<dbReference type="PANTHER" id="PTHR43300">
    <property type="entry name" value="ACETYLTRANSFERASE"/>
    <property type="match status" value="1"/>
</dbReference>
<dbReference type="InterPro" id="IPR001451">
    <property type="entry name" value="Hexapep"/>
</dbReference>
<dbReference type="Pfam" id="PF17836">
    <property type="entry name" value="PglD_N"/>
    <property type="match status" value="1"/>
</dbReference>
<dbReference type="CDD" id="cd03360">
    <property type="entry name" value="LbH_AT_putative"/>
    <property type="match status" value="1"/>
</dbReference>
<dbReference type="Pfam" id="PF00132">
    <property type="entry name" value="Hexapep"/>
    <property type="match status" value="1"/>
</dbReference>
<dbReference type="NCBIfam" id="TIGR03570">
    <property type="entry name" value="NeuD_NnaD"/>
    <property type="match status" value="1"/>
</dbReference>
<proteinExistence type="inferred from homology"/>
<name>A0ABV3NXR4_9ENTR</name>
<evidence type="ECO:0000259" key="2">
    <source>
        <dbReference type="Pfam" id="PF17836"/>
    </source>
</evidence>
<keyword evidence="4" id="KW-1185">Reference proteome</keyword>
<dbReference type="InterPro" id="IPR041561">
    <property type="entry name" value="PglD_N"/>
</dbReference>